<evidence type="ECO:0000256" key="4">
    <source>
        <dbReference type="PROSITE-ProRule" id="PRU00175"/>
    </source>
</evidence>
<dbReference type="InterPro" id="IPR017907">
    <property type="entry name" value="Znf_RING_CS"/>
</dbReference>
<evidence type="ECO:0000313" key="7">
    <source>
        <dbReference type="EMBL" id="PHH59732.1"/>
    </source>
</evidence>
<dbReference type="GO" id="GO:0008270">
    <property type="term" value="F:zinc ion binding"/>
    <property type="evidence" value="ECO:0007669"/>
    <property type="project" value="UniProtKB-KW"/>
</dbReference>
<dbReference type="STRING" id="1399860.A0A2C5XXP7"/>
<dbReference type="PANTHER" id="PTHR23041:SF78">
    <property type="entry name" value="E3 UBIQUITIN-PROTEIN LIGASE RNF4"/>
    <property type="match status" value="1"/>
</dbReference>
<dbReference type="PROSITE" id="PS00518">
    <property type="entry name" value="ZF_RING_1"/>
    <property type="match status" value="1"/>
</dbReference>
<feature type="compositionally biased region" description="Low complexity" evidence="5">
    <location>
        <begin position="88"/>
        <end position="103"/>
    </location>
</feature>
<keyword evidence="1" id="KW-0479">Metal-binding</keyword>
<feature type="region of interest" description="Disordered" evidence="5">
    <location>
        <begin position="1"/>
        <end position="20"/>
    </location>
</feature>
<keyword evidence="3" id="KW-0862">Zinc</keyword>
<evidence type="ECO:0000256" key="1">
    <source>
        <dbReference type="ARBA" id="ARBA00022723"/>
    </source>
</evidence>
<dbReference type="AlphaFoldDB" id="A0A2C5XXP7"/>
<proteinExistence type="predicted"/>
<evidence type="ECO:0000256" key="3">
    <source>
        <dbReference type="ARBA" id="ARBA00022833"/>
    </source>
</evidence>
<organism evidence="7 8">
    <name type="scientific">Ophiocordyceps australis</name>
    <dbReference type="NCBI Taxonomy" id="1399860"/>
    <lineage>
        <taxon>Eukaryota</taxon>
        <taxon>Fungi</taxon>
        <taxon>Dikarya</taxon>
        <taxon>Ascomycota</taxon>
        <taxon>Pezizomycotina</taxon>
        <taxon>Sordariomycetes</taxon>
        <taxon>Hypocreomycetidae</taxon>
        <taxon>Hypocreales</taxon>
        <taxon>Ophiocordycipitaceae</taxon>
        <taxon>Ophiocordyceps</taxon>
    </lineage>
</organism>
<dbReference type="PROSITE" id="PS50089">
    <property type="entry name" value="ZF_RING_2"/>
    <property type="match status" value="1"/>
</dbReference>
<dbReference type="PANTHER" id="PTHR23041">
    <property type="entry name" value="RING FINGER DOMAIN-CONTAINING"/>
    <property type="match status" value="1"/>
</dbReference>
<dbReference type="Gene3D" id="3.30.40.10">
    <property type="entry name" value="Zinc/RING finger domain, C3HC4 (zinc finger)"/>
    <property type="match status" value="1"/>
</dbReference>
<reference evidence="7 8" key="1">
    <citation type="submission" date="2017-06" db="EMBL/GenBank/DDBJ databases">
        <title>Ant-infecting Ophiocordyceps genomes reveal a high diversity of potential behavioral manipulation genes and a possible major role for enterotoxins.</title>
        <authorList>
            <person name="De Bekker C."/>
            <person name="Evans H.C."/>
            <person name="Brachmann A."/>
            <person name="Hughes D.P."/>
        </authorList>
    </citation>
    <scope>NUCLEOTIDE SEQUENCE [LARGE SCALE GENOMIC DNA]</scope>
    <source>
        <strain evidence="7 8">Map64</strain>
    </source>
</reference>
<keyword evidence="8" id="KW-1185">Reference proteome</keyword>
<feature type="region of interest" description="Disordered" evidence="5">
    <location>
        <begin position="28"/>
        <end position="48"/>
    </location>
</feature>
<dbReference type="Proteomes" id="UP000226192">
    <property type="component" value="Unassembled WGS sequence"/>
</dbReference>
<comment type="caution">
    <text evidence="7">The sequence shown here is derived from an EMBL/GenBank/DDBJ whole genome shotgun (WGS) entry which is preliminary data.</text>
</comment>
<feature type="compositionally biased region" description="Polar residues" evidence="5">
    <location>
        <begin position="151"/>
        <end position="161"/>
    </location>
</feature>
<dbReference type="InterPro" id="IPR001841">
    <property type="entry name" value="Znf_RING"/>
</dbReference>
<gene>
    <name evidence="7" type="ORF">CDD81_2626</name>
</gene>
<name>A0A2C5XXP7_9HYPO</name>
<keyword evidence="2 4" id="KW-0863">Zinc-finger</keyword>
<feature type="compositionally biased region" description="Polar residues" evidence="5">
    <location>
        <begin position="278"/>
        <end position="289"/>
    </location>
</feature>
<dbReference type="InterPro" id="IPR047134">
    <property type="entry name" value="RNF4"/>
</dbReference>
<evidence type="ECO:0000256" key="2">
    <source>
        <dbReference type="ARBA" id="ARBA00022771"/>
    </source>
</evidence>
<feature type="compositionally biased region" description="Acidic residues" evidence="5">
    <location>
        <begin position="132"/>
        <end position="143"/>
    </location>
</feature>
<feature type="compositionally biased region" description="Low complexity" evidence="5">
    <location>
        <begin position="35"/>
        <end position="44"/>
    </location>
</feature>
<feature type="region of interest" description="Disordered" evidence="5">
    <location>
        <begin position="252"/>
        <end position="292"/>
    </location>
</feature>
<accession>A0A2C5XXP7</accession>
<dbReference type="OrthoDB" id="6270329at2759"/>
<dbReference type="Pfam" id="PF13920">
    <property type="entry name" value="zf-C3HC4_3"/>
    <property type="match status" value="1"/>
</dbReference>
<evidence type="ECO:0000259" key="6">
    <source>
        <dbReference type="PROSITE" id="PS50089"/>
    </source>
</evidence>
<dbReference type="SUPFAM" id="SSF57850">
    <property type="entry name" value="RING/U-box"/>
    <property type="match status" value="1"/>
</dbReference>
<dbReference type="InterPro" id="IPR013083">
    <property type="entry name" value="Znf_RING/FYVE/PHD"/>
</dbReference>
<dbReference type="EMBL" id="NJET01000185">
    <property type="protein sequence ID" value="PHH59732.1"/>
    <property type="molecule type" value="Genomic_DNA"/>
</dbReference>
<evidence type="ECO:0000313" key="8">
    <source>
        <dbReference type="Proteomes" id="UP000226192"/>
    </source>
</evidence>
<feature type="compositionally biased region" description="Low complexity" evidence="5">
    <location>
        <begin position="173"/>
        <end position="188"/>
    </location>
</feature>
<feature type="compositionally biased region" description="Polar residues" evidence="5">
    <location>
        <begin position="70"/>
        <end position="87"/>
    </location>
</feature>
<dbReference type="SMART" id="SM00184">
    <property type="entry name" value="RING"/>
    <property type="match status" value="1"/>
</dbReference>
<evidence type="ECO:0000256" key="5">
    <source>
        <dbReference type="SAM" id="MobiDB-lite"/>
    </source>
</evidence>
<feature type="region of interest" description="Disordered" evidence="5">
    <location>
        <begin position="63"/>
        <end position="200"/>
    </location>
</feature>
<sequence length="429" mass="46910">MSTPPKSPTPRSRDRFLATPSPIVRSQWWPDLRLPQSSSPSSQHSRFRFAAFDEEDSLDSTLHAFDDSLLPQSSPGEQQSYSTAGLQSNTSDSSFSSGWTSESPDGDADADGESSVFVSSLHLGRDPNSNSDVDDEYRADDESPLGLIADNNFSSPSTLPSIVNLAADDTTLSPQSSLHSSQSIADQSTLAGNESDSGEDSAVQFVHHSYDRLRSLNALSRESSLFLTDSENIPSPQESTQTTVFDMPPRQLQNLLNSPEPPPQPPASKANKRRRLDSSTNNAQNSTSEALVLPQRPSFNDAIFSEDTLDNDSQAMATIDLTVSAEAIEQQFSKPEPDKRIKLASFQCVICMDDVTALTVTHCGHLFCQQCLHSSLHVEANRGNCPMCRTKIDTKPRASYTSKTKGYWPLELKLMTVTKKGKRKADSIS</sequence>
<feature type="domain" description="RING-type" evidence="6">
    <location>
        <begin position="348"/>
        <end position="389"/>
    </location>
</feature>
<protein>
    <recommendedName>
        <fullName evidence="6">RING-type domain-containing protein</fullName>
    </recommendedName>
</protein>